<protein>
    <submittedName>
        <fullName evidence="6">Transcriptional regulator, TetR</fullName>
    </submittedName>
</protein>
<dbReference type="PANTHER" id="PTHR47506">
    <property type="entry name" value="TRANSCRIPTIONAL REGULATORY PROTEIN"/>
    <property type="match status" value="1"/>
</dbReference>
<dbReference type="HOGENOM" id="CLU_069356_12_3_9"/>
<dbReference type="InterPro" id="IPR009057">
    <property type="entry name" value="Homeodomain-like_sf"/>
</dbReference>
<name>A0A0D6DVB4_9LACT</name>
<dbReference type="EMBL" id="LN774769">
    <property type="protein sequence ID" value="CEN27892.1"/>
    <property type="molecule type" value="Genomic_DNA"/>
</dbReference>
<reference evidence="7" key="1">
    <citation type="submission" date="2015-01" db="EMBL/GenBank/DDBJ databases">
        <authorList>
            <person name="Andreevskaya M."/>
        </authorList>
    </citation>
    <scope>NUCLEOTIDE SEQUENCE [LARGE SCALE GENOMIC DNA]</scope>
    <source>
        <strain evidence="7">MKFS47</strain>
    </source>
</reference>
<dbReference type="STRING" id="1364.LP2241_20311"/>
<sequence length="196" mass="22910">MRVDEIKRSALENFVVKSYEATTLDDIVKTIGIKKQSIYSHFKNKEAIFLSVMTSVLTKEIAFINDFFSSQEETSLDRTLYALLLKYRDRYLLQDDAELKFLLRMAFMPPFDLQKETIAQFHLYNDALEKALLTLFSSYHLSDQVAQEGMLSFQHFLDGLLVELIYSGSSIDRIDKRLGISWTIYWEGFSKRLQED</sequence>
<keyword evidence="1" id="KW-0805">Transcription regulation</keyword>
<dbReference type="Pfam" id="PF00440">
    <property type="entry name" value="TetR_N"/>
    <property type="match status" value="1"/>
</dbReference>
<evidence type="ECO:0000256" key="2">
    <source>
        <dbReference type="ARBA" id="ARBA00023125"/>
    </source>
</evidence>
<dbReference type="Gene3D" id="1.10.10.60">
    <property type="entry name" value="Homeodomain-like"/>
    <property type="match status" value="1"/>
</dbReference>
<gene>
    <name evidence="6" type="primary">tetR</name>
    <name evidence="6" type="ORF">LACPI_0692</name>
</gene>
<evidence type="ECO:0000256" key="3">
    <source>
        <dbReference type="ARBA" id="ARBA00023163"/>
    </source>
</evidence>
<feature type="domain" description="HTH tetR-type" evidence="5">
    <location>
        <begin position="1"/>
        <end position="60"/>
    </location>
</feature>
<dbReference type="InterPro" id="IPR001647">
    <property type="entry name" value="HTH_TetR"/>
</dbReference>
<dbReference type="GO" id="GO:0003677">
    <property type="term" value="F:DNA binding"/>
    <property type="evidence" value="ECO:0007669"/>
    <property type="project" value="UniProtKB-UniRule"/>
</dbReference>
<organism evidence="6 7">
    <name type="scientific">Pseudolactococcus piscium MKFS47</name>
    <dbReference type="NCBI Taxonomy" id="297352"/>
    <lineage>
        <taxon>Bacteria</taxon>
        <taxon>Bacillati</taxon>
        <taxon>Bacillota</taxon>
        <taxon>Bacilli</taxon>
        <taxon>Lactobacillales</taxon>
        <taxon>Streptococcaceae</taxon>
        <taxon>Pseudolactococcus</taxon>
    </lineage>
</organism>
<evidence type="ECO:0000256" key="1">
    <source>
        <dbReference type="ARBA" id="ARBA00023015"/>
    </source>
</evidence>
<evidence type="ECO:0000259" key="5">
    <source>
        <dbReference type="PROSITE" id="PS50977"/>
    </source>
</evidence>
<keyword evidence="2 4" id="KW-0238">DNA-binding</keyword>
<evidence type="ECO:0000313" key="6">
    <source>
        <dbReference type="EMBL" id="CEN27892.1"/>
    </source>
</evidence>
<dbReference type="SUPFAM" id="SSF46689">
    <property type="entry name" value="Homeodomain-like"/>
    <property type="match status" value="1"/>
</dbReference>
<proteinExistence type="predicted"/>
<dbReference type="Proteomes" id="UP000033166">
    <property type="component" value="Chromosome I"/>
</dbReference>
<dbReference type="RefSeq" id="WP_047915110.1">
    <property type="nucleotide sequence ID" value="NZ_LN774769.1"/>
</dbReference>
<dbReference type="PANTHER" id="PTHR47506:SF1">
    <property type="entry name" value="HTH-TYPE TRANSCRIPTIONAL REGULATOR YJDC"/>
    <property type="match status" value="1"/>
</dbReference>
<dbReference type="Gene3D" id="1.10.357.10">
    <property type="entry name" value="Tetracycline Repressor, domain 2"/>
    <property type="match status" value="1"/>
</dbReference>
<evidence type="ECO:0000256" key="4">
    <source>
        <dbReference type="PROSITE-ProRule" id="PRU00335"/>
    </source>
</evidence>
<keyword evidence="3" id="KW-0804">Transcription</keyword>
<dbReference type="AlphaFoldDB" id="A0A0D6DVB4"/>
<evidence type="ECO:0000313" key="7">
    <source>
        <dbReference type="Proteomes" id="UP000033166"/>
    </source>
</evidence>
<dbReference type="KEGG" id="lpk:LACPI_0692"/>
<dbReference type="PROSITE" id="PS50977">
    <property type="entry name" value="HTH_TETR_2"/>
    <property type="match status" value="1"/>
</dbReference>
<feature type="DNA-binding region" description="H-T-H motif" evidence="4">
    <location>
        <begin position="23"/>
        <end position="42"/>
    </location>
</feature>
<accession>A0A0D6DVB4</accession>